<name>A0A5P8NZL2_9BACT</name>
<dbReference type="OrthoDB" id="5366152at2"/>
<dbReference type="NCBIfam" id="TIGR03573">
    <property type="entry name" value="WbuX"/>
    <property type="match status" value="1"/>
</dbReference>
<organism evidence="1 2">
    <name type="scientific">Sulfurimonas lithotrophica</name>
    <dbReference type="NCBI Taxonomy" id="2590022"/>
    <lineage>
        <taxon>Bacteria</taxon>
        <taxon>Pseudomonadati</taxon>
        <taxon>Campylobacterota</taxon>
        <taxon>Epsilonproteobacteria</taxon>
        <taxon>Campylobacterales</taxon>
        <taxon>Sulfurimonadaceae</taxon>
        <taxon>Sulfurimonas</taxon>
    </lineage>
</organism>
<evidence type="ECO:0000313" key="2">
    <source>
        <dbReference type="Proteomes" id="UP000326944"/>
    </source>
</evidence>
<dbReference type="AlphaFoldDB" id="A0A5P8NZL2"/>
<dbReference type="KEGG" id="sulg:FJR48_03810"/>
<protein>
    <submittedName>
        <fullName evidence="1">N-acetyl sugar amidotransferase</fullName>
    </submittedName>
</protein>
<dbReference type="SUPFAM" id="SSF52402">
    <property type="entry name" value="Adenine nucleotide alpha hydrolases-like"/>
    <property type="match status" value="1"/>
</dbReference>
<dbReference type="Gene3D" id="3.40.50.620">
    <property type="entry name" value="HUPs"/>
    <property type="match status" value="1"/>
</dbReference>
<reference evidence="1 2" key="1">
    <citation type="submission" date="2019-09" db="EMBL/GenBank/DDBJ databases">
        <title>Sulfurimonas gotlandica sp. nov., a chemoautotrophic and psychrotolerant epsilonproteobacterium isolated from a pelagic redoxcline, and an emended description of the genus Sulfurimonas.</title>
        <authorList>
            <person name="Wang S."/>
            <person name="Jiang L."/>
            <person name="Shao S."/>
        </authorList>
    </citation>
    <scope>NUCLEOTIDE SEQUENCE [LARGE SCALE GENOMIC DNA]</scope>
    <source>
        <strain evidence="1 2">GYSZ_1</strain>
    </source>
</reference>
<sequence length="380" mass="44296">MESKNYQICTKCVMDTTDPKITFDENGVCSHCQEFEEVTSKKWFPNEIGLKKLESIYKEIKKEGLNKEYDCILGLSGGIDSSYLALKLYEAGIRPLVVHVDAGWNSELAVGNIEKIINYCGWHLHTIVINWEEMKDLHLAYLKSGVSNQDVPQDHVFFASLYSFAVKNNVRHVMSGGNIATECIFPKAWEQGAMDSINLKAIHKKFGKRKLKSYKTVSFFEYYFYYPFIKKMSVVKPLNYMPYIKDEALEELKSKIGYVDYGRKHGESIFTKFFQNYYQPTKFGYDKRKPHLSSMIVTGQITRSSALEELSKPLYDENELNNDIEYFCKKLGISNDEFNELMKVPNRDYRDYKSNQFIYKIMKKAQEFILKITGKEVSRY</sequence>
<dbReference type="EMBL" id="CP043617">
    <property type="protein sequence ID" value="QFR48892.1"/>
    <property type="molecule type" value="Genomic_DNA"/>
</dbReference>
<dbReference type="GO" id="GO:0016740">
    <property type="term" value="F:transferase activity"/>
    <property type="evidence" value="ECO:0007669"/>
    <property type="project" value="UniProtKB-KW"/>
</dbReference>
<dbReference type="RefSeq" id="WP_152306835.1">
    <property type="nucleotide sequence ID" value="NZ_CP043617.1"/>
</dbReference>
<accession>A0A5P8NZL2</accession>
<evidence type="ECO:0000313" key="1">
    <source>
        <dbReference type="EMBL" id="QFR48892.1"/>
    </source>
</evidence>
<gene>
    <name evidence="1" type="ORF">FJR48_03810</name>
</gene>
<dbReference type="CDD" id="cd01996">
    <property type="entry name" value="AANH_WbpG-like"/>
    <property type="match status" value="1"/>
</dbReference>
<dbReference type="InterPro" id="IPR020022">
    <property type="entry name" value="N-acetyl_sugar_amidoTrfase"/>
</dbReference>
<proteinExistence type="predicted"/>
<keyword evidence="2" id="KW-1185">Reference proteome</keyword>
<dbReference type="Proteomes" id="UP000326944">
    <property type="component" value="Chromosome"/>
</dbReference>
<dbReference type="InterPro" id="IPR014729">
    <property type="entry name" value="Rossmann-like_a/b/a_fold"/>
</dbReference>
<keyword evidence="1" id="KW-0808">Transferase</keyword>